<protein>
    <submittedName>
        <fullName evidence="1">Uncharacterized protein</fullName>
    </submittedName>
</protein>
<evidence type="ECO:0000313" key="2">
    <source>
        <dbReference type="Proteomes" id="UP001501161"/>
    </source>
</evidence>
<name>A0ABP5JB51_9ACTN</name>
<evidence type="ECO:0000313" key="1">
    <source>
        <dbReference type="EMBL" id="GAA2115279.1"/>
    </source>
</evidence>
<organism evidence="1 2">
    <name type="scientific">Nocardioides furvisabuli</name>
    <dbReference type="NCBI Taxonomy" id="375542"/>
    <lineage>
        <taxon>Bacteria</taxon>
        <taxon>Bacillati</taxon>
        <taxon>Actinomycetota</taxon>
        <taxon>Actinomycetes</taxon>
        <taxon>Propionibacteriales</taxon>
        <taxon>Nocardioidaceae</taxon>
        <taxon>Nocardioides</taxon>
    </lineage>
</organism>
<dbReference type="EMBL" id="BAAAMQ010000017">
    <property type="protein sequence ID" value="GAA2115279.1"/>
    <property type="molecule type" value="Genomic_DNA"/>
</dbReference>
<dbReference type="Proteomes" id="UP001501161">
    <property type="component" value="Unassembled WGS sequence"/>
</dbReference>
<reference evidence="2" key="1">
    <citation type="journal article" date="2019" name="Int. J. Syst. Evol. Microbiol.">
        <title>The Global Catalogue of Microorganisms (GCM) 10K type strain sequencing project: providing services to taxonomists for standard genome sequencing and annotation.</title>
        <authorList>
            <consortium name="The Broad Institute Genomics Platform"/>
            <consortium name="The Broad Institute Genome Sequencing Center for Infectious Disease"/>
            <person name="Wu L."/>
            <person name="Ma J."/>
        </authorList>
    </citation>
    <scope>NUCLEOTIDE SEQUENCE [LARGE SCALE GENOMIC DNA]</scope>
    <source>
        <strain evidence="2">JCM 13813</strain>
    </source>
</reference>
<sequence length="59" mass="6303">MTWQVPPARTLLAPNDRLGIGTIAADAGPRRPSEWLVAVVGIRGPVLPHLEPTELPIDA</sequence>
<proteinExistence type="predicted"/>
<accession>A0ABP5JB51</accession>
<comment type="caution">
    <text evidence="1">The sequence shown here is derived from an EMBL/GenBank/DDBJ whole genome shotgun (WGS) entry which is preliminary data.</text>
</comment>
<gene>
    <name evidence="1" type="ORF">GCM10009726_33960</name>
</gene>
<keyword evidence="2" id="KW-1185">Reference proteome</keyword>